<proteinExistence type="predicted"/>
<sequence>MPTESRTTSAVAALSVAVAVVGHALVGGGGVPLGVVPPLVALAAVCWLLGEYLAGELLLTGLVLAGAQLFVHVALDSVTMHHGMSIASSLMMTGTHLGALLAGVLLIGQAHRWVHRVRRVFARLLPELPMSRPVRRVDAEHVFFAAWTPSGSRLGTSVSGRGPPGVRVTAF</sequence>
<evidence type="ECO:0000313" key="3">
    <source>
        <dbReference type="Proteomes" id="UP000295060"/>
    </source>
</evidence>
<dbReference type="EMBL" id="SODU01000003">
    <property type="protein sequence ID" value="TDW87499.1"/>
    <property type="molecule type" value="Genomic_DNA"/>
</dbReference>
<keyword evidence="1" id="KW-0472">Membrane</keyword>
<reference evidence="2 3" key="1">
    <citation type="submission" date="2019-03" db="EMBL/GenBank/DDBJ databases">
        <title>Genomic Encyclopedia of Type Strains, Phase III (KMG-III): the genomes of soil and plant-associated and newly described type strains.</title>
        <authorList>
            <person name="Whitman W."/>
        </authorList>
    </citation>
    <scope>NUCLEOTIDE SEQUENCE [LARGE SCALE GENOMIC DNA]</scope>
    <source>
        <strain evidence="2 3">VKMAc-2574</strain>
    </source>
</reference>
<dbReference type="Proteomes" id="UP000295060">
    <property type="component" value="Unassembled WGS sequence"/>
</dbReference>
<feature type="transmembrane region" description="Helical" evidence="1">
    <location>
        <begin position="87"/>
        <end position="108"/>
    </location>
</feature>
<name>A0ABY2FA97_9ACTN</name>
<keyword evidence="1" id="KW-1133">Transmembrane helix</keyword>
<feature type="transmembrane region" description="Helical" evidence="1">
    <location>
        <begin position="57"/>
        <end position="75"/>
    </location>
</feature>
<evidence type="ECO:0000313" key="2">
    <source>
        <dbReference type="EMBL" id="TDW87499.1"/>
    </source>
</evidence>
<accession>A0ABY2FA97</accession>
<protein>
    <submittedName>
        <fullName evidence="2">Uncharacterized protein</fullName>
    </submittedName>
</protein>
<organism evidence="2 3">
    <name type="scientific">Kribbella pratensis</name>
    <dbReference type="NCBI Taxonomy" id="2512112"/>
    <lineage>
        <taxon>Bacteria</taxon>
        <taxon>Bacillati</taxon>
        <taxon>Actinomycetota</taxon>
        <taxon>Actinomycetes</taxon>
        <taxon>Propionibacteriales</taxon>
        <taxon>Kribbellaceae</taxon>
        <taxon>Kribbella</taxon>
    </lineage>
</organism>
<keyword evidence="1" id="KW-0812">Transmembrane</keyword>
<gene>
    <name evidence="2" type="ORF">EV137_5579</name>
</gene>
<comment type="caution">
    <text evidence="2">The sequence shown here is derived from an EMBL/GenBank/DDBJ whole genome shotgun (WGS) entry which is preliminary data.</text>
</comment>
<evidence type="ECO:0000256" key="1">
    <source>
        <dbReference type="SAM" id="Phobius"/>
    </source>
</evidence>
<keyword evidence="3" id="KW-1185">Reference proteome</keyword>
<dbReference type="RefSeq" id="WP_134131348.1">
    <property type="nucleotide sequence ID" value="NZ_SODU01000003.1"/>
</dbReference>